<dbReference type="InterPro" id="IPR036900">
    <property type="entry name" value="A-D-PHexomutase_C_sf"/>
</dbReference>
<gene>
    <name evidence="9" type="ORF">HNR10_000862</name>
</gene>
<dbReference type="Pfam" id="PF02879">
    <property type="entry name" value="PGM_PMM_II"/>
    <property type="match status" value="1"/>
</dbReference>
<dbReference type="InterPro" id="IPR005846">
    <property type="entry name" value="A-D-PHexomutase_a/b/a-III"/>
</dbReference>
<dbReference type="SUPFAM" id="SSF55957">
    <property type="entry name" value="Phosphoglucomutase, C-terminal domain"/>
    <property type="match status" value="1"/>
</dbReference>
<feature type="domain" description="Nucleotidyl transferase" evidence="4">
    <location>
        <begin position="17"/>
        <end position="248"/>
    </location>
</feature>
<dbReference type="GO" id="GO:0005975">
    <property type="term" value="P:carbohydrate metabolic process"/>
    <property type="evidence" value="ECO:0007669"/>
    <property type="project" value="InterPro"/>
</dbReference>
<keyword evidence="10" id="KW-1185">Reference proteome</keyword>
<evidence type="ECO:0000259" key="6">
    <source>
        <dbReference type="Pfam" id="PF02879"/>
    </source>
</evidence>
<dbReference type="InterPro" id="IPR005845">
    <property type="entry name" value="A-D-PHexomutase_a/b/a-II"/>
</dbReference>
<dbReference type="InterPro" id="IPR056729">
    <property type="entry name" value="GMPPB_C"/>
</dbReference>
<dbReference type="CDD" id="cd04181">
    <property type="entry name" value="NTP_transferase"/>
    <property type="match status" value="1"/>
</dbReference>
<accession>A0A7Z0EJ62</accession>
<dbReference type="InterPro" id="IPR050486">
    <property type="entry name" value="Mannose-1P_guanyltransferase"/>
</dbReference>
<dbReference type="PANTHER" id="PTHR22572">
    <property type="entry name" value="SUGAR-1-PHOSPHATE GUANYL TRANSFERASE"/>
    <property type="match status" value="1"/>
</dbReference>
<keyword evidence="3" id="KW-0597">Phosphoprotein</keyword>
<evidence type="ECO:0000256" key="2">
    <source>
        <dbReference type="ARBA" id="ARBA00010231"/>
    </source>
</evidence>
<sequence>MTTSNSESHPVHTPSMKAVLMAGGEGTRLRPMTANQPKPLLPVVNKPIMEHVLLLLRKHGFTETVVTVQFLATLIRNYFGDGEELGMKLDYVAEEVPLGTAGSVKNAEEYLRGEPFLVISGDALTDIDLTDMVRFHKESGAKVTIALKRVPNPLEFGIIIVDEQGRIQRFLEKPTWGQVFSDTVNTGIYIMEPEVLERVAAGEVVDWSGDVFPELLEEGEPLYGYIADGYWEDVGTHESYLSAQADVLSGKVDVEIDGFEVSPGVWIGEGAQVDPNAVLKGPLYVGDYAKVEAGAELREFTVVGSNAVVRADAFCHRTVLHDNVFVGRGANLRGAVIGKNTDIMAAVRVEEGAVVGEDCVIEPEAYVHNDVKVYPFKTIEAGAVVNDNVIWESRGQRSLFGPRGVSGLTNVEITPELAVRLANAFATTLKKGAIVTTSRDVSRAARTLKRAVISALTSAAIDVRDLEVVPLPVARFHTAQSGVSGGVALRTTPGDPESVDILFLDDRGADLSPGAQRKLDRVFSRAEYRRAFPGEIAELTQPSRVVERYTGELLASVDASGVAEAELKVVIDCAGGTSSLILPSLLGRIGVDVLTVNNRLDEVSPTDTVAKKMRDLERLGELVSSSRADFGVRFDPVAERLAIVDENGELVDDDRALLVVLDLVAAERGGGRVALPVTTTRVAETVARSHGVAVHWTATATDELTKAVQGGAEDVVFAADGRGGFVLPEFSPTSDGIAAFVRLLGLVARTRRSLSQIDRAIPRAHLLRRSVPTPWAVKGSVMRAVVEAAGDRELDTTDGVRVLEANGGWALVLPDTSEAVTHLWAEGPDSDTAQRLLDEWAAVVERAEG</sequence>
<feature type="domain" description="Alpha-D-phosphohexomutase alpha/beta/alpha" evidence="6">
    <location>
        <begin position="548"/>
        <end position="648"/>
    </location>
</feature>
<evidence type="ECO:0000259" key="4">
    <source>
        <dbReference type="Pfam" id="PF00483"/>
    </source>
</evidence>
<protein>
    <submittedName>
        <fullName evidence="9">Mannose-1-phosphate guanylyltransferase/phosphomannomutase</fullName>
        <ecNumber evidence="9">2.7.7.13</ecNumber>
        <ecNumber evidence="9">5.4.2.8</ecNumber>
    </submittedName>
</protein>
<comment type="similarity">
    <text evidence="2">Belongs to the phosphohexose mutase family.</text>
</comment>
<dbReference type="GO" id="GO:0004615">
    <property type="term" value="F:phosphomannomutase activity"/>
    <property type="evidence" value="ECO:0007669"/>
    <property type="project" value="UniProtKB-EC"/>
</dbReference>
<dbReference type="Pfam" id="PF02880">
    <property type="entry name" value="PGM_PMM_III"/>
    <property type="match status" value="1"/>
</dbReference>
<dbReference type="SUPFAM" id="SSF53448">
    <property type="entry name" value="Nucleotide-diphospho-sugar transferases"/>
    <property type="match status" value="1"/>
</dbReference>
<proteinExistence type="inferred from homology"/>
<dbReference type="EC" id="2.7.7.13" evidence="9"/>
<dbReference type="InterPro" id="IPR005835">
    <property type="entry name" value="NTP_transferase_dom"/>
</dbReference>
<dbReference type="InterPro" id="IPR029044">
    <property type="entry name" value="Nucleotide-diphossugar_trans"/>
</dbReference>
<feature type="domain" description="Alpha-D-phosphohexomutase alpha/beta/alpha" evidence="5">
    <location>
        <begin position="398"/>
        <end position="527"/>
    </location>
</feature>
<keyword evidence="9" id="KW-0548">Nucleotidyltransferase</keyword>
<dbReference type="Gene3D" id="3.90.550.10">
    <property type="entry name" value="Spore Coat Polysaccharide Biosynthesis Protein SpsA, Chain A"/>
    <property type="match status" value="1"/>
</dbReference>
<feature type="domain" description="Alpha-D-phosphohexomutase alpha/beta/alpha" evidence="7">
    <location>
        <begin position="656"/>
        <end position="758"/>
    </location>
</feature>
<evidence type="ECO:0000259" key="7">
    <source>
        <dbReference type="Pfam" id="PF02880"/>
    </source>
</evidence>
<keyword evidence="9" id="KW-0413">Isomerase</keyword>
<dbReference type="Gene3D" id="2.160.10.10">
    <property type="entry name" value="Hexapeptide repeat proteins"/>
    <property type="match status" value="1"/>
</dbReference>
<dbReference type="SUPFAM" id="SSF53738">
    <property type="entry name" value="Phosphoglucomutase, first 3 domains"/>
    <property type="match status" value="2"/>
</dbReference>
<comment type="similarity">
    <text evidence="1">Belongs to the transferase hexapeptide repeat family.</text>
</comment>
<dbReference type="Proteomes" id="UP000572051">
    <property type="component" value="Unassembled WGS sequence"/>
</dbReference>
<feature type="domain" description="Mannose-1-phosphate guanyltransferase C-terminal" evidence="8">
    <location>
        <begin position="280"/>
        <end position="383"/>
    </location>
</feature>
<dbReference type="InterPro" id="IPR011004">
    <property type="entry name" value="Trimer_LpxA-like_sf"/>
</dbReference>
<dbReference type="EC" id="5.4.2.8" evidence="9"/>
<evidence type="ECO:0000313" key="9">
    <source>
        <dbReference type="EMBL" id="NYJ32981.1"/>
    </source>
</evidence>
<evidence type="ECO:0000256" key="3">
    <source>
        <dbReference type="ARBA" id="ARBA00022553"/>
    </source>
</evidence>
<evidence type="ECO:0000256" key="1">
    <source>
        <dbReference type="ARBA" id="ARBA00007274"/>
    </source>
</evidence>
<dbReference type="Gene3D" id="3.40.120.10">
    <property type="entry name" value="Alpha-D-Glucose-1,6-Bisphosphate, subunit A, domain 3"/>
    <property type="match status" value="3"/>
</dbReference>
<comment type="caution">
    <text evidence="9">The sequence shown here is derived from an EMBL/GenBank/DDBJ whole genome shotgun (WGS) entry which is preliminary data.</text>
</comment>
<keyword evidence="9" id="KW-0808">Transferase</keyword>
<dbReference type="Gene3D" id="3.30.310.50">
    <property type="entry name" value="Alpha-D-phosphohexomutase, C-terminal domain"/>
    <property type="match status" value="1"/>
</dbReference>
<dbReference type="SUPFAM" id="SSF51161">
    <property type="entry name" value="Trimeric LpxA-like enzymes"/>
    <property type="match status" value="1"/>
</dbReference>
<dbReference type="Pfam" id="PF00483">
    <property type="entry name" value="NTP_transferase"/>
    <property type="match status" value="1"/>
</dbReference>
<reference evidence="9 10" key="1">
    <citation type="submission" date="2020-07" db="EMBL/GenBank/DDBJ databases">
        <title>Sequencing the genomes of 1000 actinobacteria strains.</title>
        <authorList>
            <person name="Klenk H.-P."/>
        </authorList>
    </citation>
    <scope>NUCLEOTIDE SEQUENCE [LARGE SCALE GENOMIC DNA]</scope>
    <source>
        <strain evidence="9 10">DSM 44442</strain>
    </source>
</reference>
<evidence type="ECO:0000259" key="5">
    <source>
        <dbReference type="Pfam" id="PF02878"/>
    </source>
</evidence>
<dbReference type="Pfam" id="PF25087">
    <property type="entry name" value="GMPPB_C"/>
    <property type="match status" value="1"/>
</dbReference>
<dbReference type="CDD" id="cd05805">
    <property type="entry name" value="MPG1_transferase"/>
    <property type="match status" value="1"/>
</dbReference>
<name>A0A7Z0EJ62_9ACTN</name>
<dbReference type="InterPro" id="IPR016055">
    <property type="entry name" value="A-D-PHexomutase_a/b/a-I/II/III"/>
</dbReference>
<dbReference type="GO" id="GO:0004475">
    <property type="term" value="F:mannose-1-phosphate guanylyltransferase (GTP) activity"/>
    <property type="evidence" value="ECO:0007669"/>
    <property type="project" value="UniProtKB-EC"/>
</dbReference>
<evidence type="ECO:0000259" key="8">
    <source>
        <dbReference type="Pfam" id="PF25087"/>
    </source>
</evidence>
<dbReference type="AlphaFoldDB" id="A0A7Z0EJ62"/>
<evidence type="ECO:0000313" key="10">
    <source>
        <dbReference type="Proteomes" id="UP000572051"/>
    </source>
</evidence>
<organism evidence="9 10">
    <name type="scientific">Nocardiopsis aegyptia</name>
    <dbReference type="NCBI Taxonomy" id="220378"/>
    <lineage>
        <taxon>Bacteria</taxon>
        <taxon>Bacillati</taxon>
        <taxon>Actinomycetota</taxon>
        <taxon>Actinomycetes</taxon>
        <taxon>Streptosporangiales</taxon>
        <taxon>Nocardiopsidaceae</taxon>
        <taxon>Nocardiopsis</taxon>
    </lineage>
</organism>
<dbReference type="Pfam" id="PF02878">
    <property type="entry name" value="PGM_PMM_I"/>
    <property type="match status" value="1"/>
</dbReference>
<dbReference type="EMBL" id="JACCFS010000001">
    <property type="protein sequence ID" value="NYJ32981.1"/>
    <property type="molecule type" value="Genomic_DNA"/>
</dbReference>
<dbReference type="InterPro" id="IPR005844">
    <property type="entry name" value="A-D-PHexomutase_a/b/a-I"/>
</dbReference>